<accession>A0AA38RG13</accession>
<evidence type="ECO:0000313" key="2">
    <source>
        <dbReference type="Proteomes" id="UP001174694"/>
    </source>
</evidence>
<protein>
    <submittedName>
        <fullName evidence="1">Uncharacterized protein</fullName>
    </submittedName>
</protein>
<comment type="caution">
    <text evidence="1">The sequence shown here is derived from an EMBL/GenBank/DDBJ whole genome shotgun (WGS) entry which is preliminary data.</text>
</comment>
<organism evidence="1 2">
    <name type="scientific">Pleurostoma richardsiae</name>
    <dbReference type="NCBI Taxonomy" id="41990"/>
    <lineage>
        <taxon>Eukaryota</taxon>
        <taxon>Fungi</taxon>
        <taxon>Dikarya</taxon>
        <taxon>Ascomycota</taxon>
        <taxon>Pezizomycotina</taxon>
        <taxon>Sordariomycetes</taxon>
        <taxon>Sordariomycetidae</taxon>
        <taxon>Calosphaeriales</taxon>
        <taxon>Pleurostomataceae</taxon>
        <taxon>Pleurostoma</taxon>
    </lineage>
</organism>
<sequence length="393" mass="43696">MEPSIDSESDKRQRMMSLDDTELSLASLSLERAASLPPSRADVTRLDEHGDLQLKIGPDKKVFVVDSRTVLRSSAVWASILHKRVAMPDPDSTTSVTVELPDDDPWALGLLLAIIHGDFSRPPASPKLEELFRLTIATHKYDMAHVLRPWAAKWCDKLDHKQMSSFEAEDALSYLRSLWIAWELGDSSIFNSAARALLKLAEVDGDDNLVDEAGVRFDDMLNEVHFSSVDILEAIAETRIDIIEAVLDPVDKTLQALLEGTYQCLTLPRDVQAKDELAAQIESDCTTMVLGSLIKALVKEDLFPIPSSSDIFESVSQLQSRLRRALSAVQTLRPHTTVDLHADREFHMSCNPGPHLIETIDEICRTKISALLGSSAHQEHIRAQAAKTGRYDI</sequence>
<gene>
    <name evidence="1" type="ORF">NKR23_g4708</name>
</gene>
<dbReference type="AlphaFoldDB" id="A0AA38RG13"/>
<evidence type="ECO:0000313" key="1">
    <source>
        <dbReference type="EMBL" id="KAJ9149111.1"/>
    </source>
</evidence>
<keyword evidence="2" id="KW-1185">Reference proteome</keyword>
<proteinExistence type="predicted"/>
<dbReference type="EMBL" id="JANBVO010000011">
    <property type="protein sequence ID" value="KAJ9149111.1"/>
    <property type="molecule type" value="Genomic_DNA"/>
</dbReference>
<name>A0AA38RG13_9PEZI</name>
<dbReference type="Proteomes" id="UP001174694">
    <property type="component" value="Unassembled WGS sequence"/>
</dbReference>
<reference evidence="1" key="1">
    <citation type="submission" date="2022-07" db="EMBL/GenBank/DDBJ databases">
        <title>Fungi with potential for degradation of polypropylene.</title>
        <authorList>
            <person name="Gostincar C."/>
        </authorList>
    </citation>
    <scope>NUCLEOTIDE SEQUENCE</scope>
    <source>
        <strain evidence="1">EXF-13308</strain>
    </source>
</reference>